<gene>
    <name evidence="2" type="ORF">DYB37_013573</name>
</gene>
<comment type="caution">
    <text evidence="2">The sequence shown here is derived from an EMBL/GenBank/DDBJ whole genome shotgun (WGS) entry which is preliminary data.</text>
</comment>
<reference evidence="2 3" key="1">
    <citation type="submission" date="2018-08" db="EMBL/GenBank/DDBJ databases">
        <title>Aphanomyces genome sequencing and annotation.</title>
        <authorList>
            <person name="Minardi D."/>
            <person name="Oidtmann B."/>
            <person name="Van Der Giezen M."/>
            <person name="Studholme D.J."/>
        </authorList>
    </citation>
    <scope>NUCLEOTIDE SEQUENCE [LARGE SCALE GENOMIC DNA]</scope>
    <source>
        <strain evidence="2 3">Da</strain>
    </source>
</reference>
<proteinExistence type="predicted"/>
<evidence type="ECO:0000313" key="2">
    <source>
        <dbReference type="EMBL" id="RHZ34489.1"/>
    </source>
</evidence>
<feature type="region of interest" description="Disordered" evidence="1">
    <location>
        <begin position="153"/>
        <end position="184"/>
    </location>
</feature>
<evidence type="ECO:0000256" key="1">
    <source>
        <dbReference type="SAM" id="MobiDB-lite"/>
    </source>
</evidence>
<dbReference type="AlphaFoldDB" id="A0A3R6Z5R9"/>
<name>A0A3R6Z5R9_APHAT</name>
<dbReference type="Proteomes" id="UP000285430">
    <property type="component" value="Unassembled WGS sequence"/>
</dbReference>
<evidence type="ECO:0000313" key="3">
    <source>
        <dbReference type="Proteomes" id="UP000285430"/>
    </source>
</evidence>
<dbReference type="EMBL" id="QUTH01000250">
    <property type="protein sequence ID" value="RHZ34489.1"/>
    <property type="molecule type" value="Genomic_DNA"/>
</dbReference>
<accession>A0A3R6Z5R9</accession>
<protein>
    <submittedName>
        <fullName evidence="2">Uncharacterized protein</fullName>
    </submittedName>
</protein>
<organism evidence="2 3">
    <name type="scientific">Aphanomyces astaci</name>
    <name type="common">Crayfish plague agent</name>
    <dbReference type="NCBI Taxonomy" id="112090"/>
    <lineage>
        <taxon>Eukaryota</taxon>
        <taxon>Sar</taxon>
        <taxon>Stramenopiles</taxon>
        <taxon>Oomycota</taxon>
        <taxon>Saprolegniomycetes</taxon>
        <taxon>Saprolegniales</taxon>
        <taxon>Verrucalvaceae</taxon>
        <taxon>Aphanomyces</taxon>
    </lineage>
</organism>
<sequence>MQDFRINKADKKAREAIANGDIAANHKHLARSDQLRAQAHLIPAIRLGESIATSKIAGTFASSVHGAEILANNQAQAAIKAHVAAGKSGSFPDAVKFRTAATGFMHVKRAVNVVVIVHNGVAKKAIVDAGVARMMGAVELANQANAFGLKTKAHKSPGQRSRSYQVEEPSEWSIHGKKPAPLDRKMRSDHWWPRQVLKNVATTSKGKALWGKIKDPKRRGKLLPTLCKRR</sequence>